<dbReference type="InterPro" id="IPR012347">
    <property type="entry name" value="Ferritin-like"/>
</dbReference>
<dbReference type="Gene3D" id="1.20.1260.10">
    <property type="match status" value="1"/>
</dbReference>
<evidence type="ECO:0000256" key="1">
    <source>
        <dbReference type="SAM" id="Coils"/>
    </source>
</evidence>
<evidence type="ECO:0000313" key="3">
    <source>
        <dbReference type="Proteomes" id="UP000468531"/>
    </source>
</evidence>
<accession>A0A6P1BMF4</accession>
<sequence length="171" mass="19110">MGIFTKDIKSMEDLLVHGLQDIYYAEQQIIKSLPKMIDKATNRDLVMGLKNHLEETNRQVERLQKVFEKLGQQPSGTKCPAIDGIIQEADETAGEIEDKAVLDAGIVANAQAVEHYEMCRYGTLIAWAEELGHDDIVRYLTTNLNEEKAANTKLNSVALRKGINRKAARVG</sequence>
<dbReference type="CDD" id="cd07909">
    <property type="entry name" value="YciF"/>
    <property type="match status" value="1"/>
</dbReference>
<dbReference type="PANTHER" id="PTHR30565:SF9">
    <property type="entry name" value="PROTEIN YCIF"/>
    <property type="match status" value="1"/>
</dbReference>
<proteinExistence type="predicted"/>
<dbReference type="InterPro" id="IPR047114">
    <property type="entry name" value="YciF"/>
</dbReference>
<comment type="caution">
    <text evidence="2">The sequence shown here is derived from an EMBL/GenBank/DDBJ whole genome shotgun (WGS) entry which is preliminary data.</text>
</comment>
<protein>
    <submittedName>
        <fullName evidence="2">Ferritin-like domain-containing protein</fullName>
    </submittedName>
</protein>
<dbReference type="InterPro" id="IPR010287">
    <property type="entry name" value="DUF892_YciF-like"/>
</dbReference>
<dbReference type="Proteomes" id="UP000468531">
    <property type="component" value="Unassembled WGS sequence"/>
</dbReference>
<dbReference type="RefSeq" id="WP_163159170.1">
    <property type="nucleotide sequence ID" value="NZ_VKHP01000142.1"/>
</dbReference>
<evidence type="ECO:0000313" key="2">
    <source>
        <dbReference type="EMBL" id="NEU99707.1"/>
    </source>
</evidence>
<dbReference type="PANTHER" id="PTHR30565">
    <property type="entry name" value="PROTEIN YCIF"/>
    <property type="match status" value="1"/>
</dbReference>
<reference evidence="2 3" key="1">
    <citation type="journal article" date="2020" name="Arch. Microbiol.">
        <title>Bradyrhizobium uaiense sp. nov., a new highly efficient cowpea symbiont.</title>
        <authorList>
            <person name="Cabral Michel D."/>
            <person name="Azarias Guimaraes A."/>
            <person name="Martins da Costa E."/>
            <person name="Soares de Carvalho T."/>
            <person name="Balsanelli E."/>
            <person name="Willems A."/>
            <person name="Maltempi de Souza E."/>
            <person name="de Souza Moreira F.M."/>
        </authorList>
    </citation>
    <scope>NUCLEOTIDE SEQUENCE [LARGE SCALE GENOMIC DNA]</scope>
    <source>
        <strain evidence="2 3">UFLA 03-164</strain>
    </source>
</reference>
<dbReference type="SUPFAM" id="SSF47240">
    <property type="entry name" value="Ferritin-like"/>
    <property type="match status" value="1"/>
</dbReference>
<organism evidence="2 3">
    <name type="scientific">Bradyrhizobium uaiense</name>
    <dbReference type="NCBI Taxonomy" id="2594946"/>
    <lineage>
        <taxon>Bacteria</taxon>
        <taxon>Pseudomonadati</taxon>
        <taxon>Pseudomonadota</taxon>
        <taxon>Alphaproteobacteria</taxon>
        <taxon>Hyphomicrobiales</taxon>
        <taxon>Nitrobacteraceae</taxon>
        <taxon>Bradyrhizobium</taxon>
    </lineage>
</organism>
<dbReference type="EMBL" id="VKHP01000142">
    <property type="protein sequence ID" value="NEU99707.1"/>
    <property type="molecule type" value="Genomic_DNA"/>
</dbReference>
<keyword evidence="1" id="KW-0175">Coiled coil</keyword>
<dbReference type="Pfam" id="PF05974">
    <property type="entry name" value="DUF892"/>
    <property type="match status" value="1"/>
</dbReference>
<name>A0A6P1BMF4_9BRAD</name>
<keyword evidence="3" id="KW-1185">Reference proteome</keyword>
<feature type="coiled-coil region" evidence="1">
    <location>
        <begin position="46"/>
        <end position="73"/>
    </location>
</feature>
<dbReference type="InterPro" id="IPR009078">
    <property type="entry name" value="Ferritin-like_SF"/>
</dbReference>
<gene>
    <name evidence="2" type="ORF">FNJ47_28770</name>
</gene>
<dbReference type="AlphaFoldDB" id="A0A6P1BMF4"/>